<evidence type="ECO:0000313" key="2">
    <source>
        <dbReference type="Proteomes" id="UP000054166"/>
    </source>
</evidence>
<reference evidence="2" key="2">
    <citation type="submission" date="2015-01" db="EMBL/GenBank/DDBJ databases">
        <title>Evolutionary Origins and Diversification of the Mycorrhizal Mutualists.</title>
        <authorList>
            <consortium name="DOE Joint Genome Institute"/>
            <consortium name="Mycorrhizal Genomics Consortium"/>
            <person name="Kohler A."/>
            <person name="Kuo A."/>
            <person name="Nagy L.G."/>
            <person name="Floudas D."/>
            <person name="Copeland A."/>
            <person name="Barry K.W."/>
            <person name="Cichocki N."/>
            <person name="Veneault-Fourrey C."/>
            <person name="LaButti K."/>
            <person name="Lindquist E.A."/>
            <person name="Lipzen A."/>
            <person name="Lundell T."/>
            <person name="Morin E."/>
            <person name="Murat C."/>
            <person name="Riley R."/>
            <person name="Ohm R."/>
            <person name="Sun H."/>
            <person name="Tunlid A."/>
            <person name="Henrissat B."/>
            <person name="Grigoriev I.V."/>
            <person name="Hibbett D.S."/>
            <person name="Martin F."/>
        </authorList>
    </citation>
    <scope>NUCLEOTIDE SEQUENCE [LARGE SCALE GENOMIC DNA]</scope>
    <source>
        <strain evidence="2">F 1598</strain>
    </source>
</reference>
<organism evidence="1 2">
    <name type="scientific">Piloderma croceum (strain F 1598)</name>
    <dbReference type="NCBI Taxonomy" id="765440"/>
    <lineage>
        <taxon>Eukaryota</taxon>
        <taxon>Fungi</taxon>
        <taxon>Dikarya</taxon>
        <taxon>Basidiomycota</taxon>
        <taxon>Agaricomycotina</taxon>
        <taxon>Agaricomycetes</taxon>
        <taxon>Agaricomycetidae</taxon>
        <taxon>Atheliales</taxon>
        <taxon>Atheliaceae</taxon>
        <taxon>Piloderma</taxon>
    </lineage>
</organism>
<dbReference type="InParanoid" id="A0A0C3FK77"/>
<evidence type="ECO:0000313" key="1">
    <source>
        <dbReference type="EMBL" id="KIM79916.1"/>
    </source>
</evidence>
<reference evidence="1 2" key="1">
    <citation type="submission" date="2014-04" db="EMBL/GenBank/DDBJ databases">
        <authorList>
            <consortium name="DOE Joint Genome Institute"/>
            <person name="Kuo A."/>
            <person name="Tarkka M."/>
            <person name="Buscot F."/>
            <person name="Kohler A."/>
            <person name="Nagy L.G."/>
            <person name="Floudas D."/>
            <person name="Copeland A."/>
            <person name="Barry K.W."/>
            <person name="Cichocki N."/>
            <person name="Veneault-Fourrey C."/>
            <person name="LaButti K."/>
            <person name="Lindquist E.A."/>
            <person name="Lipzen A."/>
            <person name="Lundell T."/>
            <person name="Morin E."/>
            <person name="Murat C."/>
            <person name="Sun H."/>
            <person name="Tunlid A."/>
            <person name="Henrissat B."/>
            <person name="Grigoriev I.V."/>
            <person name="Hibbett D.S."/>
            <person name="Martin F."/>
            <person name="Nordberg H.P."/>
            <person name="Cantor M.N."/>
            <person name="Hua S.X."/>
        </authorList>
    </citation>
    <scope>NUCLEOTIDE SEQUENCE [LARGE SCALE GENOMIC DNA]</scope>
    <source>
        <strain evidence="1 2">F 1598</strain>
    </source>
</reference>
<accession>A0A0C3FK77</accession>
<dbReference type="AlphaFoldDB" id="A0A0C3FK77"/>
<name>A0A0C3FK77_PILCF</name>
<sequence length="120" mass="13221">MVVDELRMPVSKANESSTWHPYARLPQSKSPSNIYLLTSKAISAVLPITGVCPSQLTKHNSAVHSFRAGQPFRQRVCSRKRLCTVLWQDMIGEGEPKRNVTGSGTGDGYTRGVRTAVHIN</sequence>
<protein>
    <submittedName>
        <fullName evidence="1">Uncharacterized protein</fullName>
    </submittedName>
</protein>
<gene>
    <name evidence="1" type="ORF">PILCRDRAFT_548460</name>
</gene>
<dbReference type="HOGENOM" id="CLU_2050498_0_0_1"/>
<dbReference type="Proteomes" id="UP000054166">
    <property type="component" value="Unassembled WGS sequence"/>
</dbReference>
<dbReference type="EMBL" id="KN833007">
    <property type="protein sequence ID" value="KIM79916.1"/>
    <property type="molecule type" value="Genomic_DNA"/>
</dbReference>
<proteinExistence type="predicted"/>
<keyword evidence="2" id="KW-1185">Reference proteome</keyword>